<name>A0A2V3VRG1_9SPHN</name>
<dbReference type="SMART" id="SM00283">
    <property type="entry name" value="MA"/>
    <property type="match status" value="1"/>
</dbReference>
<dbReference type="PRINTS" id="PR00260">
    <property type="entry name" value="CHEMTRNSDUCR"/>
</dbReference>
<dbReference type="InterPro" id="IPR004090">
    <property type="entry name" value="Chemotax_Me-accpt_rcpt"/>
</dbReference>
<organism evidence="8 9">
    <name type="scientific">Blastomonas natatoria</name>
    <dbReference type="NCBI Taxonomy" id="34015"/>
    <lineage>
        <taxon>Bacteria</taxon>
        <taxon>Pseudomonadati</taxon>
        <taxon>Pseudomonadota</taxon>
        <taxon>Alphaproteobacteria</taxon>
        <taxon>Sphingomonadales</taxon>
        <taxon>Sphingomonadaceae</taxon>
        <taxon>Blastomonas</taxon>
    </lineage>
</organism>
<evidence type="ECO:0000256" key="4">
    <source>
        <dbReference type="PROSITE-ProRule" id="PRU00284"/>
    </source>
</evidence>
<dbReference type="PANTHER" id="PTHR43531">
    <property type="entry name" value="PROTEIN ICFG"/>
    <property type="match status" value="1"/>
</dbReference>
<keyword evidence="2" id="KW-0145">Chemotaxis</keyword>
<dbReference type="PROSITE" id="PS50111">
    <property type="entry name" value="CHEMOTAXIS_TRANSDUC_2"/>
    <property type="match status" value="1"/>
</dbReference>
<sequence>MQTGLQERLEFYELDHTDSSTFRRVKRSLGRHVNRALEKFYRKVGGISELKGFFSDSSRLQYAKNAQHSHWMKIFGDGLTDDYMKRAVGVGQVHARIGLEPKWYVGGYALILEEMIHGMISPGYLRFMPGRRKLAKDVAALVKVSLLDIDVALSTYFVDAEEKVRGVVLGQMGSALKRMAEGDLTTQMSGLPPEYAQVEKDFNAATAALRETLLAVSSSVSVISSGSGEIRTGADDLASRTEEQAASLEETAAAMRAATEMVQETTRSAVAVNAEMAKMQAEATEGGVIVGKAVSAMDSIEKSSSEIGKIITVIDGIAFQTNLLALNAGVEAARAGDAGKGFAVVAHEVRALAQRCADAAQEIKTLISNSTEHVDNGVKLVGETGTMLTRIVERVGEVSEVITRIASSAESQSASMIQVNSAVGDMDKMTQQNAAMVEETAASARSLANEAQDLADKVSRFQLGQQASAPMARIAHRPSPRKPARVPMVAGNLALQQDDEDWSEF</sequence>
<keyword evidence="5" id="KW-0175">Coiled coil</keyword>
<evidence type="ECO:0000259" key="7">
    <source>
        <dbReference type="PROSITE" id="PS50885"/>
    </source>
</evidence>
<dbReference type="Proteomes" id="UP000248014">
    <property type="component" value="Unassembled WGS sequence"/>
</dbReference>
<dbReference type="GO" id="GO:0019825">
    <property type="term" value="F:oxygen binding"/>
    <property type="evidence" value="ECO:0007669"/>
    <property type="project" value="InterPro"/>
</dbReference>
<dbReference type="FunFam" id="1.10.287.950:FF:000001">
    <property type="entry name" value="Methyl-accepting chemotaxis sensory transducer"/>
    <property type="match status" value="1"/>
</dbReference>
<evidence type="ECO:0000256" key="5">
    <source>
        <dbReference type="SAM" id="Coils"/>
    </source>
</evidence>
<dbReference type="InterPro" id="IPR051310">
    <property type="entry name" value="MCP_chemotaxis"/>
</dbReference>
<dbReference type="GO" id="GO:0004888">
    <property type="term" value="F:transmembrane signaling receptor activity"/>
    <property type="evidence" value="ECO:0007669"/>
    <property type="project" value="InterPro"/>
</dbReference>
<accession>A0A2V3VRG1</accession>
<feature type="coiled-coil region" evidence="5">
    <location>
        <begin position="238"/>
        <end position="282"/>
    </location>
</feature>
<comment type="subcellular location">
    <subcellularLocation>
        <location evidence="1">Membrane</location>
    </subcellularLocation>
</comment>
<dbReference type="GO" id="GO:0007165">
    <property type="term" value="P:signal transduction"/>
    <property type="evidence" value="ECO:0007669"/>
    <property type="project" value="UniProtKB-KW"/>
</dbReference>
<dbReference type="GO" id="GO:0020037">
    <property type="term" value="F:heme binding"/>
    <property type="evidence" value="ECO:0007669"/>
    <property type="project" value="InterPro"/>
</dbReference>
<reference evidence="8 9" key="1">
    <citation type="submission" date="2018-05" db="EMBL/GenBank/DDBJ databases">
        <title>Genomic Encyclopedia of Type Strains, Phase IV (KMG-IV): sequencing the most valuable type-strain genomes for metagenomic binning, comparative biology and taxonomic classification.</title>
        <authorList>
            <person name="Goeker M."/>
        </authorList>
    </citation>
    <scope>NUCLEOTIDE SEQUENCE [LARGE SCALE GENOMIC DNA]</scope>
    <source>
        <strain evidence="8 9">DSM 3183</strain>
    </source>
</reference>
<dbReference type="InterPro" id="IPR044398">
    <property type="entry name" value="Globin-sensor_dom"/>
</dbReference>
<dbReference type="AlphaFoldDB" id="A0A2V3VRG1"/>
<dbReference type="Gene3D" id="1.10.490.10">
    <property type="entry name" value="Globins"/>
    <property type="match status" value="1"/>
</dbReference>
<dbReference type="SUPFAM" id="SSF46458">
    <property type="entry name" value="Globin-like"/>
    <property type="match status" value="1"/>
</dbReference>
<gene>
    <name evidence="8" type="ORF">C7451_101181</name>
</gene>
<dbReference type="InterPro" id="IPR009050">
    <property type="entry name" value="Globin-like_sf"/>
</dbReference>
<dbReference type="InterPro" id="IPR003660">
    <property type="entry name" value="HAMP_dom"/>
</dbReference>
<dbReference type="InterPro" id="IPR004089">
    <property type="entry name" value="MCPsignal_dom"/>
</dbReference>
<comment type="caution">
    <text evidence="8">The sequence shown here is derived from an EMBL/GenBank/DDBJ whole genome shotgun (WGS) entry which is preliminary data.</text>
</comment>
<comment type="similarity">
    <text evidence="3">Belongs to the methyl-accepting chemotaxis (MCP) protein family.</text>
</comment>
<evidence type="ECO:0000313" key="8">
    <source>
        <dbReference type="EMBL" id="PXW79119.1"/>
    </source>
</evidence>
<dbReference type="CDD" id="cd01068">
    <property type="entry name" value="globin_sensor"/>
    <property type="match status" value="1"/>
</dbReference>
<dbReference type="InterPro" id="IPR039379">
    <property type="entry name" value="Protoglobin_sensor_dom"/>
</dbReference>
<dbReference type="PANTHER" id="PTHR43531:SF11">
    <property type="entry name" value="METHYL-ACCEPTING CHEMOTAXIS PROTEIN 3"/>
    <property type="match status" value="1"/>
</dbReference>
<evidence type="ECO:0000256" key="1">
    <source>
        <dbReference type="ARBA" id="ARBA00004370"/>
    </source>
</evidence>
<dbReference type="Gene3D" id="1.10.287.950">
    <property type="entry name" value="Methyl-accepting chemotaxis protein"/>
    <property type="match status" value="1"/>
</dbReference>
<dbReference type="GO" id="GO:0016020">
    <property type="term" value="C:membrane"/>
    <property type="evidence" value="ECO:0007669"/>
    <property type="project" value="UniProtKB-SubCell"/>
</dbReference>
<protein>
    <submittedName>
        <fullName evidence="8">Methyl-accepting chemotaxis protein</fullName>
    </submittedName>
</protein>
<dbReference type="OrthoDB" id="5292010at2"/>
<keyword evidence="4" id="KW-0807">Transducer</keyword>
<dbReference type="CDD" id="cd11386">
    <property type="entry name" value="MCP_signal"/>
    <property type="match status" value="1"/>
</dbReference>
<dbReference type="GO" id="GO:0006935">
    <property type="term" value="P:chemotaxis"/>
    <property type="evidence" value="ECO:0007669"/>
    <property type="project" value="UniProtKB-KW"/>
</dbReference>
<dbReference type="SUPFAM" id="SSF58104">
    <property type="entry name" value="Methyl-accepting chemotaxis protein (MCP) signaling domain"/>
    <property type="match status" value="1"/>
</dbReference>
<proteinExistence type="inferred from homology"/>
<feature type="domain" description="Methyl-accepting transducer" evidence="6">
    <location>
        <begin position="219"/>
        <end position="448"/>
    </location>
</feature>
<evidence type="ECO:0000256" key="2">
    <source>
        <dbReference type="ARBA" id="ARBA00022500"/>
    </source>
</evidence>
<keyword evidence="9" id="KW-1185">Reference proteome</keyword>
<dbReference type="EMBL" id="QJJM01000001">
    <property type="protein sequence ID" value="PXW79119.1"/>
    <property type="molecule type" value="Genomic_DNA"/>
</dbReference>
<dbReference type="PROSITE" id="PS50885">
    <property type="entry name" value="HAMP"/>
    <property type="match status" value="1"/>
</dbReference>
<dbReference type="Pfam" id="PF00015">
    <property type="entry name" value="MCPsignal"/>
    <property type="match status" value="1"/>
</dbReference>
<evidence type="ECO:0000259" key="6">
    <source>
        <dbReference type="PROSITE" id="PS50111"/>
    </source>
</evidence>
<dbReference type="RefSeq" id="WP_110297094.1">
    <property type="nucleotide sequence ID" value="NZ_QJJM01000001.1"/>
</dbReference>
<evidence type="ECO:0000256" key="3">
    <source>
        <dbReference type="ARBA" id="ARBA00029447"/>
    </source>
</evidence>
<evidence type="ECO:0000313" key="9">
    <source>
        <dbReference type="Proteomes" id="UP000248014"/>
    </source>
</evidence>
<dbReference type="Pfam" id="PF11563">
    <property type="entry name" value="Protoglobin"/>
    <property type="match status" value="1"/>
</dbReference>
<dbReference type="InterPro" id="IPR012292">
    <property type="entry name" value="Globin/Proto"/>
</dbReference>
<feature type="domain" description="HAMP" evidence="7">
    <location>
        <begin position="169"/>
        <end position="214"/>
    </location>
</feature>